<feature type="transmembrane region" description="Helical" evidence="7">
    <location>
        <begin position="89"/>
        <end position="113"/>
    </location>
</feature>
<feature type="transmembrane region" description="Helical" evidence="7">
    <location>
        <begin position="25"/>
        <end position="52"/>
    </location>
</feature>
<evidence type="ECO:0000313" key="9">
    <source>
        <dbReference type="EMBL" id="MEQ4481015.1"/>
    </source>
</evidence>
<dbReference type="SUPFAM" id="SSF161098">
    <property type="entry name" value="MetI-like"/>
    <property type="match status" value="1"/>
</dbReference>
<keyword evidence="3" id="KW-1003">Cell membrane</keyword>
<dbReference type="RefSeq" id="WP_232182704.1">
    <property type="nucleotide sequence ID" value="NZ_JAIOAP010000001.1"/>
</dbReference>
<feature type="domain" description="ABC transmembrane type-1" evidence="8">
    <location>
        <begin position="85"/>
        <end position="302"/>
    </location>
</feature>
<dbReference type="InterPro" id="IPR051393">
    <property type="entry name" value="ABC_transporter_permease"/>
</dbReference>
<organism evidence="9 10">
    <name type="scientific">Cohnella silvisoli</name>
    <dbReference type="NCBI Taxonomy" id="2873699"/>
    <lineage>
        <taxon>Bacteria</taxon>
        <taxon>Bacillati</taxon>
        <taxon>Bacillota</taxon>
        <taxon>Bacilli</taxon>
        <taxon>Bacillales</taxon>
        <taxon>Paenibacillaceae</taxon>
        <taxon>Cohnella</taxon>
    </lineage>
</organism>
<dbReference type="Proteomes" id="UP001493487">
    <property type="component" value="Unassembled WGS sequence"/>
</dbReference>
<evidence type="ECO:0000256" key="6">
    <source>
        <dbReference type="ARBA" id="ARBA00023136"/>
    </source>
</evidence>
<evidence type="ECO:0000256" key="4">
    <source>
        <dbReference type="ARBA" id="ARBA00022692"/>
    </source>
</evidence>
<dbReference type="InterPro" id="IPR035906">
    <property type="entry name" value="MetI-like_sf"/>
</dbReference>
<dbReference type="Pfam" id="PF00528">
    <property type="entry name" value="BPD_transp_1"/>
    <property type="match status" value="1"/>
</dbReference>
<keyword evidence="5 7" id="KW-1133">Transmembrane helix</keyword>
<dbReference type="PROSITE" id="PS50928">
    <property type="entry name" value="ABC_TM1"/>
    <property type="match status" value="1"/>
</dbReference>
<evidence type="ECO:0000256" key="5">
    <source>
        <dbReference type="ARBA" id="ARBA00022989"/>
    </source>
</evidence>
<comment type="similarity">
    <text evidence="7">Belongs to the binding-protein-dependent transport system permease family.</text>
</comment>
<dbReference type="PANTHER" id="PTHR30193">
    <property type="entry name" value="ABC TRANSPORTER PERMEASE PROTEIN"/>
    <property type="match status" value="1"/>
</dbReference>
<sequence length="316" mass="36094">MATSEFRHYSHRKSGFISTLNHNKWLLFMSAPAMLAVILFSYVPIFGVVLAFKKYNFTDGIFGSPWAGFDNFKYLFATRDAFNSTINTIYLNAVFIIFSLAGSVLVALLMMEVRSRRLTKAYQTALFFPYFISWVIVGYFVYALLNYDSGTINRLLGSVGQEAVQWYTKPQYWPVILVLVYMWKYVGYYSLIYMAGMLGIDKEYYEAAMIDGATKFQQIRKITLPLLMPLMTIMVLMQVGRIFFADFGLFYNVTQNSGALYSTTDVIDTYVFRTFRVLGDAGMATAAGFYQAICGLVLVYISNWCVRKVSPDDALF</sequence>
<reference evidence="9 10" key="1">
    <citation type="journal article" date="2023" name="Genome Announc.">
        <title>Pan-Genome Analyses of the Genus Cohnella and Proposal of the Novel Species Cohnella silvisoli sp. nov., Isolated from Forest Soil.</title>
        <authorList>
            <person name="Wang C."/>
            <person name="Mao L."/>
            <person name="Bao G."/>
            <person name="Zhu H."/>
        </authorList>
    </citation>
    <scope>NUCLEOTIDE SEQUENCE [LARGE SCALE GENOMIC DNA]</scope>
    <source>
        <strain evidence="9 10">NL03-T5-1</strain>
    </source>
</reference>
<feature type="transmembrane region" description="Helical" evidence="7">
    <location>
        <begin position="281"/>
        <end position="301"/>
    </location>
</feature>
<feature type="transmembrane region" description="Helical" evidence="7">
    <location>
        <begin position="172"/>
        <end position="192"/>
    </location>
</feature>
<evidence type="ECO:0000313" key="10">
    <source>
        <dbReference type="Proteomes" id="UP001493487"/>
    </source>
</evidence>
<dbReference type="CDD" id="cd06261">
    <property type="entry name" value="TM_PBP2"/>
    <property type="match status" value="1"/>
</dbReference>
<name>A0ABV1KM41_9BACL</name>
<keyword evidence="4 7" id="KW-0812">Transmembrane</keyword>
<keyword evidence="6 7" id="KW-0472">Membrane</keyword>
<evidence type="ECO:0000259" key="8">
    <source>
        <dbReference type="PROSITE" id="PS50928"/>
    </source>
</evidence>
<dbReference type="Gene3D" id="1.10.3720.10">
    <property type="entry name" value="MetI-like"/>
    <property type="match status" value="1"/>
</dbReference>
<proteinExistence type="inferred from homology"/>
<feature type="transmembrane region" description="Helical" evidence="7">
    <location>
        <begin position="224"/>
        <end position="244"/>
    </location>
</feature>
<keyword evidence="10" id="KW-1185">Reference proteome</keyword>
<feature type="transmembrane region" description="Helical" evidence="7">
    <location>
        <begin position="125"/>
        <end position="145"/>
    </location>
</feature>
<evidence type="ECO:0000256" key="7">
    <source>
        <dbReference type="RuleBase" id="RU363032"/>
    </source>
</evidence>
<evidence type="ECO:0000256" key="3">
    <source>
        <dbReference type="ARBA" id="ARBA00022475"/>
    </source>
</evidence>
<keyword evidence="2 7" id="KW-0813">Transport</keyword>
<dbReference type="PANTHER" id="PTHR30193:SF44">
    <property type="entry name" value="LACTOSE TRANSPORT SYSTEM PERMEASE PROTEIN LACF"/>
    <property type="match status" value="1"/>
</dbReference>
<gene>
    <name evidence="9" type="ORF">QJS35_01260</name>
</gene>
<comment type="caution">
    <text evidence="9">The sequence shown here is derived from an EMBL/GenBank/DDBJ whole genome shotgun (WGS) entry which is preliminary data.</text>
</comment>
<dbReference type="EMBL" id="JASKHM010000001">
    <property type="protein sequence ID" value="MEQ4481015.1"/>
    <property type="molecule type" value="Genomic_DNA"/>
</dbReference>
<protein>
    <submittedName>
        <fullName evidence="9">ABC transporter permease subunit</fullName>
    </submittedName>
</protein>
<accession>A0ABV1KM41</accession>
<dbReference type="InterPro" id="IPR000515">
    <property type="entry name" value="MetI-like"/>
</dbReference>
<comment type="subcellular location">
    <subcellularLocation>
        <location evidence="1 7">Cell membrane</location>
        <topology evidence="1 7">Multi-pass membrane protein</topology>
    </subcellularLocation>
</comment>
<evidence type="ECO:0000256" key="1">
    <source>
        <dbReference type="ARBA" id="ARBA00004651"/>
    </source>
</evidence>
<evidence type="ECO:0000256" key="2">
    <source>
        <dbReference type="ARBA" id="ARBA00022448"/>
    </source>
</evidence>